<gene>
    <name evidence="2" type="ORF">M595_2384</name>
</gene>
<feature type="region of interest" description="Disordered" evidence="1">
    <location>
        <begin position="1"/>
        <end position="87"/>
    </location>
</feature>
<sequence>MNEEKKLDQENQNPEETFQSRGDPGRTDRGPTPNKKIEFDDPGRDRGPSKPTPETTENPAKVDRGPTSNENEKIEPDSPGKGDRGPS</sequence>
<proteinExistence type="predicted"/>
<name>U7QMK8_9CYAN</name>
<comment type="caution">
    <text evidence="2">The sequence shown here is derived from an EMBL/GenBank/DDBJ whole genome shotgun (WGS) entry which is preliminary data.</text>
</comment>
<dbReference type="OrthoDB" id="9849505at2"/>
<dbReference type="EMBL" id="AUZM01000019">
    <property type="protein sequence ID" value="ERT07636.1"/>
    <property type="molecule type" value="Genomic_DNA"/>
</dbReference>
<keyword evidence="3" id="KW-1185">Reference proteome</keyword>
<dbReference type="RefSeq" id="WP_023066115.1">
    <property type="nucleotide sequence ID" value="NZ_AUZM01000019.1"/>
</dbReference>
<feature type="compositionally biased region" description="Polar residues" evidence="1">
    <location>
        <begin position="10"/>
        <end position="20"/>
    </location>
</feature>
<dbReference type="AlphaFoldDB" id="U7QMK8"/>
<evidence type="ECO:0000256" key="1">
    <source>
        <dbReference type="SAM" id="MobiDB-lite"/>
    </source>
</evidence>
<evidence type="ECO:0000313" key="3">
    <source>
        <dbReference type="Proteomes" id="UP000017127"/>
    </source>
</evidence>
<protein>
    <submittedName>
        <fullName evidence="2">Uncharacterized protein</fullName>
    </submittedName>
</protein>
<dbReference type="Proteomes" id="UP000017127">
    <property type="component" value="Unassembled WGS sequence"/>
</dbReference>
<feature type="compositionally biased region" description="Basic and acidic residues" evidence="1">
    <location>
        <begin position="23"/>
        <end position="48"/>
    </location>
</feature>
<reference evidence="2 3" key="1">
    <citation type="journal article" date="2013" name="Front. Microbiol.">
        <title>Comparative genomic analyses of the cyanobacterium, Lyngbya aestuarii BL J, a powerful hydrogen producer.</title>
        <authorList>
            <person name="Kothari A."/>
            <person name="Vaughn M."/>
            <person name="Garcia-Pichel F."/>
        </authorList>
    </citation>
    <scope>NUCLEOTIDE SEQUENCE [LARGE SCALE GENOMIC DNA]</scope>
    <source>
        <strain evidence="2 3">BL J</strain>
    </source>
</reference>
<evidence type="ECO:0000313" key="2">
    <source>
        <dbReference type="EMBL" id="ERT07636.1"/>
    </source>
</evidence>
<accession>U7QMK8</accession>
<organism evidence="2 3">
    <name type="scientific">Lyngbya aestuarii BL J</name>
    <dbReference type="NCBI Taxonomy" id="1348334"/>
    <lineage>
        <taxon>Bacteria</taxon>
        <taxon>Bacillati</taxon>
        <taxon>Cyanobacteriota</taxon>
        <taxon>Cyanophyceae</taxon>
        <taxon>Oscillatoriophycideae</taxon>
        <taxon>Oscillatoriales</taxon>
        <taxon>Microcoleaceae</taxon>
        <taxon>Lyngbya</taxon>
    </lineage>
</organism>
<feature type="compositionally biased region" description="Basic and acidic residues" evidence="1">
    <location>
        <begin position="60"/>
        <end position="87"/>
    </location>
</feature>